<sequence>MMCKYQIIFDQSCPDTYFSIFADYTFQKTTNILSISENVEPGSVSLFPSEIIFSSSANLSVKFDASYINDFDHQNKWKITFTPRPPPKKIQINLDTKTPYFLLWIDSMQSEEMMTICSGDGLEMEMEVRRANEDLSYIKFFNSTDMLGYVSSLNLEPGMQEFESFFSNHCFTIFQWYKPDGIGNKSFVLFKLLLDNQIIEINGNVKFESAANESHKITILSSNNPSSKNLQSVCISKFEATTPEAKYIFKNGFTGSPMLMLNGSVAEKYANFVFLTPALDIYIPPMAEMNVFCAAKCRSFFSNNN</sequence>
<organism evidence="1 2">
    <name type="scientific">Panagrolaimus sp. ES5</name>
    <dbReference type="NCBI Taxonomy" id="591445"/>
    <lineage>
        <taxon>Eukaryota</taxon>
        <taxon>Metazoa</taxon>
        <taxon>Ecdysozoa</taxon>
        <taxon>Nematoda</taxon>
        <taxon>Chromadorea</taxon>
        <taxon>Rhabditida</taxon>
        <taxon>Tylenchina</taxon>
        <taxon>Panagrolaimomorpha</taxon>
        <taxon>Panagrolaimoidea</taxon>
        <taxon>Panagrolaimidae</taxon>
        <taxon>Panagrolaimus</taxon>
    </lineage>
</organism>
<evidence type="ECO:0000313" key="1">
    <source>
        <dbReference type="Proteomes" id="UP000887579"/>
    </source>
</evidence>
<accession>A0AC34FUA2</accession>
<protein>
    <submittedName>
        <fullName evidence="2">Uncharacterized protein</fullName>
    </submittedName>
</protein>
<evidence type="ECO:0000313" key="2">
    <source>
        <dbReference type="WBParaSite" id="ES5_v2.g20943.t1"/>
    </source>
</evidence>
<name>A0AC34FUA2_9BILA</name>
<reference evidence="2" key="1">
    <citation type="submission" date="2022-11" db="UniProtKB">
        <authorList>
            <consortium name="WormBaseParasite"/>
        </authorList>
    </citation>
    <scope>IDENTIFICATION</scope>
</reference>
<dbReference type="WBParaSite" id="ES5_v2.g20943.t1">
    <property type="protein sequence ID" value="ES5_v2.g20943.t1"/>
    <property type="gene ID" value="ES5_v2.g20943"/>
</dbReference>
<dbReference type="Proteomes" id="UP000887579">
    <property type="component" value="Unplaced"/>
</dbReference>
<proteinExistence type="predicted"/>